<dbReference type="GO" id="GO:0005524">
    <property type="term" value="F:ATP binding"/>
    <property type="evidence" value="ECO:0007669"/>
    <property type="project" value="InterPro"/>
</dbReference>
<sequence length="112" mass="12940">MKLSIFFKNYQPLTTNQNNYPLIYADYVALDLKSQWFVNDMGCNRWKDRSINARIEAKFPQIKTIEEFDFFFQPSIPEAFIKELAELSFIGKAENVLFLGPPGVGKTHLSIA</sequence>
<comment type="caution">
    <text evidence="2">The sequence shown here is derived from an EMBL/GenBank/DDBJ whole genome shotgun (WGS) entry which is preliminary data.</text>
</comment>
<dbReference type="AlphaFoldDB" id="A0A7V1N2L1"/>
<organism evidence="2">
    <name type="scientific">Desulfofervidus auxilii</name>
    <dbReference type="NCBI Taxonomy" id="1621989"/>
    <lineage>
        <taxon>Bacteria</taxon>
        <taxon>Pseudomonadati</taxon>
        <taxon>Thermodesulfobacteriota</taxon>
        <taxon>Candidatus Desulfofervidia</taxon>
        <taxon>Candidatus Desulfofervidales</taxon>
        <taxon>Candidatus Desulfofervidaceae</taxon>
        <taxon>Candidatus Desulfofervidus</taxon>
    </lineage>
</organism>
<reference evidence="2" key="1">
    <citation type="journal article" date="2020" name="mSystems">
        <title>Genome- and Community-Level Interaction Insights into Carbon Utilization and Element Cycling Functions of Hydrothermarchaeota in Hydrothermal Sediment.</title>
        <authorList>
            <person name="Zhou Z."/>
            <person name="Liu Y."/>
            <person name="Xu W."/>
            <person name="Pan J."/>
            <person name="Luo Z.H."/>
            <person name="Li M."/>
        </authorList>
    </citation>
    <scope>NUCLEOTIDE SEQUENCE [LARGE SCALE GENOMIC DNA]</scope>
    <source>
        <strain evidence="2">HyVt-45</strain>
    </source>
</reference>
<feature type="domain" description="IstB-like ATP-binding" evidence="1">
    <location>
        <begin position="48"/>
        <end position="112"/>
    </location>
</feature>
<proteinExistence type="predicted"/>
<dbReference type="EMBL" id="DRKW01000002">
    <property type="protein sequence ID" value="HEB73593.1"/>
    <property type="molecule type" value="Genomic_DNA"/>
</dbReference>
<accession>A0A7V1N2L1</accession>
<dbReference type="SUPFAM" id="SSF52540">
    <property type="entry name" value="P-loop containing nucleoside triphosphate hydrolases"/>
    <property type="match status" value="1"/>
</dbReference>
<dbReference type="InterPro" id="IPR027417">
    <property type="entry name" value="P-loop_NTPase"/>
</dbReference>
<dbReference type="Gene3D" id="3.40.50.300">
    <property type="entry name" value="P-loop containing nucleotide triphosphate hydrolases"/>
    <property type="match status" value="1"/>
</dbReference>
<feature type="non-terminal residue" evidence="2">
    <location>
        <position position="112"/>
    </location>
</feature>
<evidence type="ECO:0000313" key="2">
    <source>
        <dbReference type="EMBL" id="HEB73593.1"/>
    </source>
</evidence>
<dbReference type="Pfam" id="PF01695">
    <property type="entry name" value="IstB_IS21"/>
    <property type="match status" value="1"/>
</dbReference>
<dbReference type="Proteomes" id="UP000886268">
    <property type="component" value="Unassembled WGS sequence"/>
</dbReference>
<evidence type="ECO:0000259" key="1">
    <source>
        <dbReference type="Pfam" id="PF01695"/>
    </source>
</evidence>
<gene>
    <name evidence="2" type="ORF">ENJ03_00025</name>
</gene>
<dbReference type="InterPro" id="IPR002611">
    <property type="entry name" value="IstB_ATP-bd"/>
</dbReference>
<name>A0A7V1N2L1_DESA2</name>
<protein>
    <submittedName>
        <fullName evidence="2">AAA family ATPase</fullName>
    </submittedName>
</protein>